<proteinExistence type="predicted"/>
<reference evidence="2 3" key="1">
    <citation type="journal article" date="2022" name="Nat. Genet.">
        <title>Improved pea reference genome and pan-genome highlight genomic features and evolutionary characteristics.</title>
        <authorList>
            <person name="Yang T."/>
            <person name="Liu R."/>
            <person name="Luo Y."/>
            <person name="Hu S."/>
            <person name="Wang D."/>
            <person name="Wang C."/>
            <person name="Pandey M.K."/>
            <person name="Ge S."/>
            <person name="Xu Q."/>
            <person name="Li N."/>
            <person name="Li G."/>
            <person name="Huang Y."/>
            <person name="Saxena R.K."/>
            <person name="Ji Y."/>
            <person name="Li M."/>
            <person name="Yan X."/>
            <person name="He Y."/>
            <person name="Liu Y."/>
            <person name="Wang X."/>
            <person name="Xiang C."/>
            <person name="Varshney R.K."/>
            <person name="Ding H."/>
            <person name="Gao S."/>
            <person name="Zong X."/>
        </authorList>
    </citation>
    <scope>NUCLEOTIDE SEQUENCE [LARGE SCALE GENOMIC DNA]</scope>
    <source>
        <strain evidence="2 3">cv. Zhongwan 6</strain>
    </source>
</reference>
<dbReference type="PANTHER" id="PTHR46250:SF18">
    <property type="entry name" value="MYB_SANT-LIKE DOMAIN-CONTAINING PROTEIN"/>
    <property type="match status" value="1"/>
</dbReference>
<organism evidence="2 3">
    <name type="scientific">Pisum sativum</name>
    <name type="common">Garden pea</name>
    <name type="synonym">Lathyrus oleraceus</name>
    <dbReference type="NCBI Taxonomy" id="3888"/>
    <lineage>
        <taxon>Eukaryota</taxon>
        <taxon>Viridiplantae</taxon>
        <taxon>Streptophyta</taxon>
        <taxon>Embryophyta</taxon>
        <taxon>Tracheophyta</taxon>
        <taxon>Spermatophyta</taxon>
        <taxon>Magnoliopsida</taxon>
        <taxon>eudicotyledons</taxon>
        <taxon>Gunneridae</taxon>
        <taxon>Pentapetalae</taxon>
        <taxon>rosids</taxon>
        <taxon>fabids</taxon>
        <taxon>Fabales</taxon>
        <taxon>Fabaceae</taxon>
        <taxon>Papilionoideae</taxon>
        <taxon>50 kb inversion clade</taxon>
        <taxon>NPAAA clade</taxon>
        <taxon>Hologalegina</taxon>
        <taxon>IRL clade</taxon>
        <taxon>Fabeae</taxon>
        <taxon>Lathyrus</taxon>
    </lineage>
</organism>
<dbReference type="Gramene" id="Psat05G0718100-T1">
    <property type="protein sequence ID" value="KAI5412409.1"/>
    <property type="gene ID" value="KIW84_057181"/>
</dbReference>
<evidence type="ECO:0000313" key="3">
    <source>
        <dbReference type="Proteomes" id="UP001058974"/>
    </source>
</evidence>
<dbReference type="Proteomes" id="UP001058974">
    <property type="component" value="Chromosome 5"/>
</dbReference>
<sequence>MESETNMHQSNKRKRCYYSPLTTKSDGTFLDLLIGVLDNDKRCEDEEFKSETLKWAMEKNRGRTMYGIVYHMQNQSGFAWDDEKKMIKVDSDEVWKEYVKRNPRAMYYRNTPIPLFDKLARVYGKDRKDHASGKELANPSANVEMIDKQEEEQNDRACGKEPANSSGHVEMIDKPEEEQNDPACGKEPSNSSANVEMINKQEEEQNGPASGKVPASPSASIEMIDTQEEEQSDAASGKVPASPSASIEMIDKQEEQNGPTSGKRSANRRANVEVIDKQEEEQNGPACSKVPASPSASIEMIDKQEEEQTPRKHGCMEGPSKKRNGGENAIANSIFEFEKTIKGLHEKHIDQLGAVVYCLRVDRDIYDDSRKVMSELTKMGLTEQQYFTAADRILSVPHRLHIFWGCNDVNRLAFVKSLI</sequence>
<feature type="region of interest" description="Disordered" evidence="1">
    <location>
        <begin position="305"/>
        <end position="327"/>
    </location>
</feature>
<feature type="region of interest" description="Disordered" evidence="1">
    <location>
        <begin position="225"/>
        <end position="244"/>
    </location>
</feature>
<evidence type="ECO:0008006" key="4">
    <source>
        <dbReference type="Google" id="ProtNLM"/>
    </source>
</evidence>
<dbReference type="EMBL" id="JAMSHJ010000005">
    <property type="protein sequence ID" value="KAI5412409.1"/>
    <property type="molecule type" value="Genomic_DNA"/>
</dbReference>
<dbReference type="AlphaFoldDB" id="A0A9D4X0A6"/>
<evidence type="ECO:0000256" key="1">
    <source>
        <dbReference type="SAM" id="MobiDB-lite"/>
    </source>
</evidence>
<dbReference type="PANTHER" id="PTHR46250">
    <property type="entry name" value="MYB/SANT-LIKE DNA-BINDING DOMAIN PROTEIN-RELATED"/>
    <property type="match status" value="1"/>
</dbReference>
<evidence type="ECO:0000313" key="2">
    <source>
        <dbReference type="EMBL" id="KAI5412409.1"/>
    </source>
</evidence>
<name>A0A9D4X0A6_PEA</name>
<gene>
    <name evidence="2" type="ORF">KIW84_057181</name>
</gene>
<accession>A0A9D4X0A6</accession>
<comment type="caution">
    <text evidence="2">The sequence shown here is derived from an EMBL/GenBank/DDBJ whole genome shotgun (WGS) entry which is preliminary data.</text>
</comment>
<feature type="region of interest" description="Disordered" evidence="1">
    <location>
        <begin position="249"/>
        <end position="270"/>
    </location>
</feature>
<keyword evidence="3" id="KW-1185">Reference proteome</keyword>
<protein>
    <recommendedName>
        <fullName evidence="4">Myb/SANT-like domain-containing protein</fullName>
    </recommendedName>
</protein>